<keyword evidence="2" id="KW-1185">Reference proteome</keyword>
<reference evidence="1 2" key="1">
    <citation type="journal article" date="2019" name="Genome Biol. Evol.">
        <title>Insights into the evolution of the New World diploid cottons (Gossypium, subgenus Houzingenia) based on genome sequencing.</title>
        <authorList>
            <person name="Grover C.E."/>
            <person name="Arick M.A. 2nd"/>
            <person name="Thrash A."/>
            <person name="Conover J.L."/>
            <person name="Sanders W.S."/>
            <person name="Peterson D.G."/>
            <person name="Frelichowski J.E."/>
            <person name="Scheffler J.A."/>
            <person name="Scheffler B.E."/>
            <person name="Wendel J.F."/>
        </authorList>
    </citation>
    <scope>NUCLEOTIDE SEQUENCE [LARGE SCALE GENOMIC DNA]</scope>
    <source>
        <strain evidence="1">1</strain>
        <tissue evidence="1">Leaf</tissue>
    </source>
</reference>
<protein>
    <submittedName>
        <fullName evidence="1">Uncharacterized protein</fullName>
    </submittedName>
</protein>
<evidence type="ECO:0000313" key="1">
    <source>
        <dbReference type="EMBL" id="MBA0870139.1"/>
    </source>
</evidence>
<organism evidence="1 2">
    <name type="scientific">Gossypium schwendimanii</name>
    <name type="common">Cotton</name>
    <dbReference type="NCBI Taxonomy" id="34291"/>
    <lineage>
        <taxon>Eukaryota</taxon>
        <taxon>Viridiplantae</taxon>
        <taxon>Streptophyta</taxon>
        <taxon>Embryophyta</taxon>
        <taxon>Tracheophyta</taxon>
        <taxon>Spermatophyta</taxon>
        <taxon>Magnoliopsida</taxon>
        <taxon>eudicotyledons</taxon>
        <taxon>Gunneridae</taxon>
        <taxon>Pentapetalae</taxon>
        <taxon>rosids</taxon>
        <taxon>malvids</taxon>
        <taxon>Malvales</taxon>
        <taxon>Malvaceae</taxon>
        <taxon>Malvoideae</taxon>
        <taxon>Gossypium</taxon>
    </lineage>
</organism>
<comment type="caution">
    <text evidence="1">The sequence shown here is derived from an EMBL/GenBank/DDBJ whole genome shotgun (WGS) entry which is preliminary data.</text>
</comment>
<proteinExistence type="predicted"/>
<gene>
    <name evidence="1" type="ORF">Goshw_008302</name>
</gene>
<name>A0A7J9MIC4_GOSSC</name>
<dbReference type="AlphaFoldDB" id="A0A7J9MIC4"/>
<sequence>MALIGWDSIYQPKSRGGLGLRYLQDQNISFLMKIGFNLVSKDNTLWLSDDVINRIVSIPPPHLESRLDRVFKRRNLESQRGILEAYMEVSMTKKNGEVARDMRNASAGGMLWDQLGNWILGFNRYLGKCSPSEAEALIDIKLEDSNITLLRRLHRTMRF</sequence>
<dbReference type="OrthoDB" id="1002604at2759"/>
<dbReference type="Proteomes" id="UP000593576">
    <property type="component" value="Unassembled WGS sequence"/>
</dbReference>
<evidence type="ECO:0000313" key="2">
    <source>
        <dbReference type="Proteomes" id="UP000593576"/>
    </source>
</evidence>
<dbReference type="EMBL" id="JABFAF010000011">
    <property type="protein sequence ID" value="MBA0870139.1"/>
    <property type="molecule type" value="Genomic_DNA"/>
</dbReference>
<accession>A0A7J9MIC4</accession>